<keyword evidence="1" id="KW-0560">Oxidoreductase</keyword>
<accession>A0A3A8PSD3</accession>
<comment type="caution">
    <text evidence="3">The sequence shown here is derived from an EMBL/GenBank/DDBJ whole genome shotgun (WGS) entry which is preliminary data.</text>
</comment>
<sequence>MNRNHASRTRVEHPTGAWSGAHFPEECDMKIGIIGAGLIGGTLARRWTKLGHEVSIANSRGPQTLRDLAKETGAKAVTVQEAAKAGEVVIVTIPQKAVPDLPKDLFANVPKDVVVIDTGNYYPVRDGSIPDLEKGTLESEWVSQLIGRPVIKAFNNIFFQSLGEKGTPKGTPGRVALPVAGDPPEHRAKVLKLVEELGFDGIDAGGLADSWRQQPGTPVYTQDFDAPGVKKALAEAERSRLPEYRNKANDWLKNFLESQK</sequence>
<dbReference type="InterPro" id="IPR051267">
    <property type="entry name" value="STEAP_metalloreductase"/>
</dbReference>
<dbReference type="Pfam" id="PF03807">
    <property type="entry name" value="F420_oxidored"/>
    <property type="match status" value="1"/>
</dbReference>
<gene>
    <name evidence="3" type="ORF">D7V93_23110</name>
</gene>
<dbReference type="AlphaFoldDB" id="A0A3A8PSD3"/>
<evidence type="ECO:0000259" key="2">
    <source>
        <dbReference type="Pfam" id="PF03807"/>
    </source>
</evidence>
<dbReference type="InterPro" id="IPR028939">
    <property type="entry name" value="P5C_Rdtase_cat_N"/>
</dbReference>
<dbReference type="Gene3D" id="3.40.50.720">
    <property type="entry name" value="NAD(P)-binding Rossmann-like Domain"/>
    <property type="match status" value="1"/>
</dbReference>
<keyword evidence="4" id="KW-1185">Reference proteome</keyword>
<evidence type="ECO:0000313" key="3">
    <source>
        <dbReference type="EMBL" id="RKH55342.1"/>
    </source>
</evidence>
<dbReference type="PANTHER" id="PTHR14239">
    <property type="entry name" value="DUDULIN-RELATED"/>
    <property type="match status" value="1"/>
</dbReference>
<proteinExistence type="predicted"/>
<dbReference type="RefSeq" id="WP_120645473.1">
    <property type="nucleotide sequence ID" value="NZ_RAWB01000257.1"/>
</dbReference>
<name>A0A3A8PSD3_9BACT</name>
<evidence type="ECO:0000313" key="4">
    <source>
        <dbReference type="Proteomes" id="UP000272888"/>
    </source>
</evidence>
<dbReference type="EMBL" id="RAWB01000257">
    <property type="protein sequence ID" value="RKH55342.1"/>
    <property type="molecule type" value="Genomic_DNA"/>
</dbReference>
<protein>
    <submittedName>
        <fullName evidence="3">NADP oxidoreductase</fullName>
    </submittedName>
</protein>
<evidence type="ECO:0000256" key="1">
    <source>
        <dbReference type="ARBA" id="ARBA00023002"/>
    </source>
</evidence>
<feature type="domain" description="Pyrroline-5-carboxylate reductase catalytic N-terminal" evidence="2">
    <location>
        <begin position="30"/>
        <end position="121"/>
    </location>
</feature>
<dbReference type="PANTHER" id="PTHR14239:SF10">
    <property type="entry name" value="REDUCTASE"/>
    <property type="match status" value="1"/>
</dbReference>
<dbReference type="Proteomes" id="UP000272888">
    <property type="component" value="Unassembled WGS sequence"/>
</dbReference>
<dbReference type="GO" id="GO:0016491">
    <property type="term" value="F:oxidoreductase activity"/>
    <property type="evidence" value="ECO:0007669"/>
    <property type="project" value="UniProtKB-KW"/>
</dbReference>
<dbReference type="SUPFAM" id="SSF51735">
    <property type="entry name" value="NAD(P)-binding Rossmann-fold domains"/>
    <property type="match status" value="1"/>
</dbReference>
<reference evidence="4" key="1">
    <citation type="submission" date="2018-09" db="EMBL/GenBank/DDBJ databases">
        <authorList>
            <person name="Livingstone P.G."/>
            <person name="Whitworth D.E."/>
        </authorList>
    </citation>
    <scope>NUCLEOTIDE SEQUENCE [LARGE SCALE GENOMIC DNA]</scope>
    <source>
        <strain evidence="4">CA051B</strain>
    </source>
</reference>
<dbReference type="InterPro" id="IPR036291">
    <property type="entry name" value="NAD(P)-bd_dom_sf"/>
</dbReference>
<organism evidence="3 4">
    <name type="scientific">Corallococcus llansteffanensis</name>
    <dbReference type="NCBI Taxonomy" id="2316731"/>
    <lineage>
        <taxon>Bacteria</taxon>
        <taxon>Pseudomonadati</taxon>
        <taxon>Myxococcota</taxon>
        <taxon>Myxococcia</taxon>
        <taxon>Myxococcales</taxon>
        <taxon>Cystobacterineae</taxon>
        <taxon>Myxococcaceae</taxon>
        <taxon>Corallococcus</taxon>
    </lineage>
</organism>